<reference evidence="1 2" key="1">
    <citation type="journal article" date="2016" name="Nat. Commun.">
        <title>Thousands of microbial genomes shed light on interconnected biogeochemical processes in an aquifer system.</title>
        <authorList>
            <person name="Anantharaman K."/>
            <person name="Brown C.T."/>
            <person name="Hug L.A."/>
            <person name="Sharon I."/>
            <person name="Castelle C.J."/>
            <person name="Probst A.J."/>
            <person name="Thomas B.C."/>
            <person name="Singh A."/>
            <person name="Wilkins M.J."/>
            <person name="Karaoz U."/>
            <person name="Brodie E.L."/>
            <person name="Williams K.H."/>
            <person name="Hubbard S.S."/>
            <person name="Banfield J.F."/>
        </authorList>
    </citation>
    <scope>NUCLEOTIDE SEQUENCE [LARGE SCALE GENOMIC DNA]</scope>
</reference>
<proteinExistence type="predicted"/>
<accession>A0A1F5J8F2</accession>
<dbReference type="AlphaFoldDB" id="A0A1F5J8F2"/>
<evidence type="ECO:0000313" key="1">
    <source>
        <dbReference type="EMBL" id="OGE24852.1"/>
    </source>
</evidence>
<name>A0A1F5J8F2_9BACT</name>
<evidence type="ECO:0000313" key="2">
    <source>
        <dbReference type="Proteomes" id="UP000177042"/>
    </source>
</evidence>
<protein>
    <submittedName>
        <fullName evidence="1">Uncharacterized protein</fullName>
    </submittedName>
</protein>
<sequence>MYESTAERYKPPASLIDCDLAWFAWDSAVRILQEGSNPFTNTLGETQEAYRQARRLARCHRGRNCFHPWHINPLLSTLGYGSDSEIRFNEKGFCFIFAEHPLPSPNLL</sequence>
<gene>
    <name evidence="1" type="ORF">A3C26_00255</name>
</gene>
<dbReference type="EMBL" id="MFCX01000038">
    <property type="protein sequence ID" value="OGE24852.1"/>
    <property type="molecule type" value="Genomic_DNA"/>
</dbReference>
<dbReference type="Proteomes" id="UP000177042">
    <property type="component" value="Unassembled WGS sequence"/>
</dbReference>
<comment type="caution">
    <text evidence="1">The sequence shown here is derived from an EMBL/GenBank/DDBJ whole genome shotgun (WGS) entry which is preliminary data.</text>
</comment>
<organism evidence="1 2">
    <name type="scientific">Candidatus Daviesbacteria bacterium RIFCSPHIGHO2_02_FULL_39_12</name>
    <dbReference type="NCBI Taxonomy" id="1797770"/>
    <lineage>
        <taxon>Bacteria</taxon>
        <taxon>Candidatus Daviesiibacteriota</taxon>
    </lineage>
</organism>